<comment type="caution">
    <text evidence="10">The sequence shown here is derived from an EMBL/GenBank/DDBJ whole genome shotgun (WGS) entry which is preliminary data.</text>
</comment>
<evidence type="ECO:0000256" key="5">
    <source>
        <dbReference type="ARBA" id="ARBA00022490"/>
    </source>
</evidence>
<dbReference type="InterPro" id="IPR002410">
    <property type="entry name" value="Peptidase_S33"/>
</dbReference>
<protein>
    <recommendedName>
        <fullName evidence="8">Proline iminopeptidase</fullName>
        <shortName evidence="8">PIP</shortName>
        <ecNumber evidence="8">3.4.11.5</ecNumber>
    </recommendedName>
    <alternativeName>
        <fullName evidence="8">Prolyl aminopeptidase</fullName>
    </alternativeName>
</protein>
<dbReference type="Pfam" id="PF00561">
    <property type="entry name" value="Abhydrolase_1"/>
    <property type="match status" value="1"/>
</dbReference>
<dbReference type="EMBL" id="PVTX01000001">
    <property type="protein sequence ID" value="PRZ10055.1"/>
    <property type="molecule type" value="Genomic_DNA"/>
</dbReference>
<gene>
    <name evidence="10" type="ORF">BCL65_101193</name>
</gene>
<reference evidence="10 11" key="1">
    <citation type="submission" date="2018-03" db="EMBL/GenBank/DDBJ databases">
        <title>Comparative analysis of microorganisms from saline springs in Andes Mountain Range, Colombia.</title>
        <authorList>
            <person name="Rubin E."/>
        </authorList>
    </citation>
    <scope>NUCLEOTIDE SEQUENCE [LARGE SCALE GENOMIC DNA]</scope>
    <source>
        <strain evidence="10 11">CG 23</strain>
    </source>
</reference>
<keyword evidence="7 8" id="KW-0378">Hydrolase</keyword>
<evidence type="ECO:0000256" key="7">
    <source>
        <dbReference type="ARBA" id="ARBA00022801"/>
    </source>
</evidence>
<dbReference type="PRINTS" id="PR00793">
    <property type="entry name" value="PROAMNOPTASE"/>
</dbReference>
<dbReference type="InterPro" id="IPR029058">
    <property type="entry name" value="AB_hydrolase_fold"/>
</dbReference>
<comment type="similarity">
    <text evidence="3 8">Belongs to the peptidase S33 family.</text>
</comment>
<keyword evidence="5 8" id="KW-0963">Cytoplasm</keyword>
<comment type="subcellular location">
    <subcellularLocation>
        <location evidence="2 8">Cytoplasm</location>
    </subcellularLocation>
</comment>
<evidence type="ECO:0000256" key="6">
    <source>
        <dbReference type="ARBA" id="ARBA00022670"/>
    </source>
</evidence>
<proteinExistence type="inferred from homology"/>
<dbReference type="PANTHER" id="PTHR43722:SF1">
    <property type="entry name" value="PROLINE IMINOPEPTIDASE"/>
    <property type="match status" value="1"/>
</dbReference>
<dbReference type="EC" id="3.4.11.5" evidence="8"/>
<comment type="catalytic activity">
    <reaction evidence="1 8">
        <text>Release of N-terminal proline from a peptide.</text>
        <dbReference type="EC" id="3.4.11.5"/>
    </reaction>
</comment>
<feature type="domain" description="AB hydrolase-1" evidence="9">
    <location>
        <begin position="31"/>
        <end position="291"/>
    </location>
</feature>
<dbReference type="PANTHER" id="PTHR43722">
    <property type="entry name" value="PROLINE IMINOPEPTIDASE"/>
    <property type="match status" value="1"/>
</dbReference>
<evidence type="ECO:0000259" key="9">
    <source>
        <dbReference type="Pfam" id="PF00561"/>
    </source>
</evidence>
<keyword evidence="4 8" id="KW-0031">Aminopeptidase</keyword>
<name>A0ABX5EI07_9MICO</name>
<evidence type="ECO:0000256" key="3">
    <source>
        <dbReference type="ARBA" id="ARBA00010088"/>
    </source>
</evidence>
<dbReference type="Proteomes" id="UP000239895">
    <property type="component" value="Unassembled WGS sequence"/>
</dbReference>
<evidence type="ECO:0000256" key="4">
    <source>
        <dbReference type="ARBA" id="ARBA00022438"/>
    </source>
</evidence>
<sequence length="309" mass="34020">MPVETSLRTGHLRVADGNELYWEAVGNPQGPAVLWLHGGPGSGATAGHRRRIDPARQQSVTFDQRGCGRSRPLVTERLDLLDTNTTPAQIEDIEELREHLGIERWMVTGASWGTTLALAYAQAHPERVTGLGLFAVTTTSTAEVEWITESMGRVFPEEWELFRDSVDRLPGERVVDAYARSLRDADVQVRDRAAAAWGRWEDVHVSLGPGWEPDPRWHTPPTRDVLATLVTHYWSRSGFGGDQIPGRMPRLAGIPGVLIHGRRDISGPAVTAWQLHRAWPGSELVILDEGHGGPRSAAELERAIAAIAT</sequence>
<dbReference type="SUPFAM" id="SSF53474">
    <property type="entry name" value="alpha/beta-Hydrolases"/>
    <property type="match status" value="1"/>
</dbReference>
<keyword evidence="6 8" id="KW-0645">Protease</keyword>
<dbReference type="InterPro" id="IPR005944">
    <property type="entry name" value="Pro_iminopeptidase"/>
</dbReference>
<organism evidence="10 11">
    <name type="scientific">Isoptericola halotolerans</name>
    <dbReference type="NCBI Taxonomy" id="300560"/>
    <lineage>
        <taxon>Bacteria</taxon>
        <taxon>Bacillati</taxon>
        <taxon>Actinomycetota</taxon>
        <taxon>Actinomycetes</taxon>
        <taxon>Micrococcales</taxon>
        <taxon>Promicromonosporaceae</taxon>
        <taxon>Isoptericola</taxon>
    </lineage>
</organism>
<evidence type="ECO:0000313" key="11">
    <source>
        <dbReference type="Proteomes" id="UP000239895"/>
    </source>
</evidence>
<dbReference type="Gene3D" id="3.40.50.1820">
    <property type="entry name" value="alpha/beta hydrolase"/>
    <property type="match status" value="1"/>
</dbReference>
<evidence type="ECO:0000256" key="8">
    <source>
        <dbReference type="PIRNR" id="PIRNR006431"/>
    </source>
</evidence>
<evidence type="ECO:0000313" key="10">
    <source>
        <dbReference type="EMBL" id="PRZ10055.1"/>
    </source>
</evidence>
<evidence type="ECO:0000256" key="1">
    <source>
        <dbReference type="ARBA" id="ARBA00001585"/>
    </source>
</evidence>
<dbReference type="InterPro" id="IPR000073">
    <property type="entry name" value="AB_hydrolase_1"/>
</dbReference>
<dbReference type="RefSeq" id="WP_106264345.1">
    <property type="nucleotide sequence ID" value="NZ_PVTX01000001.1"/>
</dbReference>
<evidence type="ECO:0000256" key="2">
    <source>
        <dbReference type="ARBA" id="ARBA00004496"/>
    </source>
</evidence>
<keyword evidence="11" id="KW-1185">Reference proteome</keyword>
<accession>A0ABX5EI07</accession>
<dbReference type="PIRSF" id="PIRSF006431">
    <property type="entry name" value="Pept_S33"/>
    <property type="match status" value="1"/>
</dbReference>